<feature type="domain" description="Nudix hydrolase" evidence="4">
    <location>
        <begin position="28"/>
        <end position="160"/>
    </location>
</feature>
<feature type="region of interest" description="Disordered" evidence="3">
    <location>
        <begin position="1"/>
        <end position="29"/>
    </location>
</feature>
<dbReference type="eggNOG" id="COG1051">
    <property type="taxonomic scope" value="Bacteria"/>
</dbReference>
<dbReference type="InterPro" id="IPR000086">
    <property type="entry name" value="NUDIX_hydrolase_dom"/>
</dbReference>
<dbReference type="PANTHER" id="PTHR43046">
    <property type="entry name" value="GDP-MANNOSE MANNOSYL HYDROLASE"/>
    <property type="match status" value="1"/>
</dbReference>
<proteinExistence type="predicted"/>
<dbReference type="SUPFAM" id="SSF55811">
    <property type="entry name" value="Nudix"/>
    <property type="match status" value="1"/>
</dbReference>
<comment type="cofactor">
    <cofactor evidence="1">
        <name>Mg(2+)</name>
        <dbReference type="ChEBI" id="CHEBI:18420"/>
    </cofactor>
</comment>
<accession>A0A066Z1Y5</accession>
<evidence type="ECO:0000313" key="5">
    <source>
        <dbReference type="EMBL" id="KDN84361.1"/>
    </source>
</evidence>
<evidence type="ECO:0000259" key="4">
    <source>
        <dbReference type="PROSITE" id="PS51462"/>
    </source>
</evidence>
<dbReference type="HOGENOM" id="CLU_037162_7_2_11"/>
<organism evidence="5 6">
    <name type="scientific">Kitasatospora cheerisanensis KCTC 2395</name>
    <dbReference type="NCBI Taxonomy" id="1348663"/>
    <lineage>
        <taxon>Bacteria</taxon>
        <taxon>Bacillati</taxon>
        <taxon>Actinomycetota</taxon>
        <taxon>Actinomycetes</taxon>
        <taxon>Kitasatosporales</taxon>
        <taxon>Streptomycetaceae</taxon>
        <taxon>Kitasatospora</taxon>
    </lineage>
</organism>
<dbReference type="EMBL" id="JNBY01000093">
    <property type="protein sequence ID" value="KDN84361.1"/>
    <property type="molecule type" value="Genomic_DNA"/>
</dbReference>
<dbReference type="GO" id="GO:0016787">
    <property type="term" value="F:hydrolase activity"/>
    <property type="evidence" value="ECO:0007669"/>
    <property type="project" value="UniProtKB-KW"/>
</dbReference>
<name>A0A066Z1Y5_9ACTN</name>
<evidence type="ECO:0000256" key="2">
    <source>
        <dbReference type="ARBA" id="ARBA00022801"/>
    </source>
</evidence>
<dbReference type="PRINTS" id="PR00502">
    <property type="entry name" value="NUDIXFAMILY"/>
</dbReference>
<comment type="caution">
    <text evidence="5">The sequence shown here is derived from an EMBL/GenBank/DDBJ whole genome shotgun (WGS) entry which is preliminary data.</text>
</comment>
<dbReference type="InterPro" id="IPR020476">
    <property type="entry name" value="Nudix_hydrolase"/>
</dbReference>
<gene>
    <name evidence="5" type="ORF">KCH_41520</name>
</gene>
<dbReference type="Gene3D" id="3.90.79.10">
    <property type="entry name" value="Nucleoside Triphosphate Pyrophosphohydrolase"/>
    <property type="match status" value="1"/>
</dbReference>
<keyword evidence="2 5" id="KW-0378">Hydrolase</keyword>
<evidence type="ECO:0000313" key="6">
    <source>
        <dbReference type="Proteomes" id="UP000027178"/>
    </source>
</evidence>
<dbReference type="PATRIC" id="fig|1348663.4.peg.4003"/>
<evidence type="ECO:0000256" key="3">
    <source>
        <dbReference type="SAM" id="MobiDB-lite"/>
    </source>
</evidence>
<evidence type="ECO:0000256" key="1">
    <source>
        <dbReference type="ARBA" id="ARBA00001946"/>
    </source>
</evidence>
<dbReference type="Pfam" id="PF00293">
    <property type="entry name" value="NUDIX"/>
    <property type="match status" value="1"/>
</dbReference>
<dbReference type="AlphaFoldDB" id="A0A066Z1Y5"/>
<keyword evidence="6" id="KW-1185">Reference proteome</keyword>
<dbReference type="PANTHER" id="PTHR43046:SF16">
    <property type="entry name" value="ADP-RIBOSE PYROPHOSPHATASE YJHB-RELATED"/>
    <property type="match status" value="1"/>
</dbReference>
<reference evidence="5 6" key="1">
    <citation type="submission" date="2014-05" db="EMBL/GenBank/DDBJ databases">
        <title>Draft Genome Sequence of Kitasatospora cheerisanensis KCTC 2395.</title>
        <authorList>
            <person name="Nam D.H."/>
        </authorList>
    </citation>
    <scope>NUCLEOTIDE SEQUENCE [LARGE SCALE GENOMIC DNA]</scope>
    <source>
        <strain evidence="5 6">KCTC 2395</strain>
    </source>
</reference>
<feature type="compositionally biased region" description="Basic residues" evidence="3">
    <location>
        <begin position="1"/>
        <end position="12"/>
    </location>
</feature>
<dbReference type="Proteomes" id="UP000027178">
    <property type="component" value="Unassembled WGS sequence"/>
</dbReference>
<dbReference type="InterPro" id="IPR015797">
    <property type="entry name" value="NUDIX_hydrolase-like_dom_sf"/>
</dbReference>
<dbReference type="PROSITE" id="PS51462">
    <property type="entry name" value="NUDIX"/>
    <property type="match status" value="1"/>
</dbReference>
<sequence length="167" mass="18758">MCGRSRRRRWPMPRRDYEDDPNAPKPNSLVPAASVVVVDERGRVLLQRRTDNGMWALPGGKMDLGESLADCGIRETREETGLDIEIVGIVGTYTNPGHVFAYDDGEVRQEFSICLLGRPVGGGDLRVSDESFEVAWFAPEETDELPMVSSIRKRITDWRSGRIPVVR</sequence>
<protein>
    <submittedName>
        <fullName evidence="5">NUDIX hydrolase</fullName>
    </submittedName>
</protein>